<dbReference type="EMBL" id="CP001899">
    <property type="protein sequence ID" value="ADC66180.1"/>
    <property type="molecule type" value="Genomic_DNA"/>
</dbReference>
<sequence>MGGNGKKFLAGYLDFGVLGEREAFLFKNEKKSSKSQPDFRLVIREGDGWKEVGAFWVRESKPKVEEAEEIEYDLSG</sequence>
<dbReference type="STRING" id="589924.Ferp_2046"/>
<dbReference type="Pfam" id="PF05284">
    <property type="entry name" value="DUF736"/>
    <property type="match status" value="1"/>
</dbReference>
<dbReference type="HOGENOM" id="CLU_2645711_0_0_2"/>
<dbReference type="AlphaFoldDB" id="D3S0B7"/>
<evidence type="ECO:0000313" key="1">
    <source>
        <dbReference type="EMBL" id="ADC66180.1"/>
    </source>
</evidence>
<dbReference type="GeneID" id="8779579"/>
<dbReference type="InterPro" id="IPR007948">
    <property type="entry name" value="DUF736"/>
</dbReference>
<dbReference type="Proteomes" id="UP000002613">
    <property type="component" value="Chromosome"/>
</dbReference>
<dbReference type="PaxDb" id="589924-Ferp_2046"/>
<name>D3S0B7_FERPA</name>
<protein>
    <submittedName>
        <fullName evidence="1">Uncharacterized protein</fullName>
    </submittedName>
</protein>
<organism evidence="1 2">
    <name type="scientific">Ferroglobus placidus (strain DSM 10642 / AEDII12DO)</name>
    <dbReference type="NCBI Taxonomy" id="589924"/>
    <lineage>
        <taxon>Archaea</taxon>
        <taxon>Methanobacteriati</taxon>
        <taxon>Methanobacteriota</taxon>
        <taxon>Archaeoglobi</taxon>
        <taxon>Archaeoglobales</taxon>
        <taxon>Archaeoglobaceae</taxon>
        <taxon>Ferroglobus</taxon>
    </lineage>
</organism>
<reference evidence="1 2" key="2">
    <citation type="journal article" date="2011" name="Stand. Genomic Sci.">
        <title>Complete genome sequence of Ferroglobus placidus AEDII12DO.</title>
        <authorList>
            <person name="Anderson I."/>
            <person name="Risso C."/>
            <person name="Holmes D."/>
            <person name="Lucas S."/>
            <person name="Copeland A."/>
            <person name="Lapidus A."/>
            <person name="Cheng J.F."/>
            <person name="Bruce D."/>
            <person name="Goodwin L."/>
            <person name="Pitluck S."/>
            <person name="Saunders E."/>
            <person name="Brettin T."/>
            <person name="Detter J.C."/>
            <person name="Han C."/>
            <person name="Tapia R."/>
            <person name="Larimer F."/>
            <person name="Land M."/>
            <person name="Hauser L."/>
            <person name="Woyke T."/>
            <person name="Lovley D."/>
            <person name="Kyrpides N."/>
            <person name="Ivanova N."/>
        </authorList>
    </citation>
    <scope>NUCLEOTIDE SEQUENCE [LARGE SCALE GENOMIC DNA]</scope>
    <source>
        <strain evidence="2">DSM 10642 / AEDII12DO</strain>
    </source>
</reference>
<dbReference type="RefSeq" id="WP_012966519.1">
    <property type="nucleotide sequence ID" value="NC_013849.1"/>
</dbReference>
<accession>D3S0B7</accession>
<dbReference type="eggNOG" id="arCOG13412">
    <property type="taxonomic scope" value="Archaea"/>
</dbReference>
<keyword evidence="2" id="KW-1185">Reference proteome</keyword>
<gene>
    <name evidence="1" type="ordered locus">Ferp_2046</name>
</gene>
<dbReference type="KEGG" id="fpl:Ferp_2046"/>
<evidence type="ECO:0000313" key="2">
    <source>
        <dbReference type="Proteomes" id="UP000002613"/>
    </source>
</evidence>
<reference evidence="2" key="1">
    <citation type="submission" date="2010-02" db="EMBL/GenBank/DDBJ databases">
        <title>Complete sequence of Ferroglobus placidus DSM 10642.</title>
        <authorList>
            <consortium name="US DOE Joint Genome Institute"/>
            <person name="Lucas S."/>
            <person name="Copeland A."/>
            <person name="Lapidus A."/>
            <person name="Cheng J.-F."/>
            <person name="Bruce D."/>
            <person name="Goodwin L."/>
            <person name="Pitluck S."/>
            <person name="Saunders E."/>
            <person name="Brettin T."/>
            <person name="Detter J.C."/>
            <person name="Han C."/>
            <person name="Tapia R."/>
            <person name="Larimer F."/>
            <person name="Land M."/>
            <person name="Hauser L."/>
            <person name="Kyrpides N."/>
            <person name="Ivanova N."/>
            <person name="Holmes D."/>
            <person name="Lovley D."/>
            <person name="Kyrpides N."/>
            <person name="Anderson I.J."/>
            <person name="Woyke T."/>
        </authorList>
    </citation>
    <scope>NUCLEOTIDE SEQUENCE [LARGE SCALE GENOMIC DNA]</scope>
    <source>
        <strain evidence="2">DSM 10642 / AEDII12DO</strain>
    </source>
</reference>
<proteinExistence type="predicted"/>